<keyword evidence="7" id="KW-0464">Manganese</keyword>
<proteinExistence type="inferred from homology"/>
<comment type="catalytic activity">
    <reaction evidence="1">
        <text>Release of any N-terminal amino acid, including proline, that is linked to proline, even from a dipeptide or tripeptide.</text>
        <dbReference type="EC" id="3.4.11.9"/>
    </reaction>
</comment>
<dbReference type="SMART" id="SM01011">
    <property type="entry name" value="AMP_N"/>
    <property type="match status" value="1"/>
</dbReference>
<dbReference type="InterPro" id="IPR036005">
    <property type="entry name" value="Creatinase/aminopeptidase-like"/>
</dbReference>
<dbReference type="InterPro" id="IPR029149">
    <property type="entry name" value="Creatin/AminoP/Spt16_N"/>
</dbReference>
<feature type="domain" description="Aminopeptidase P N-terminal" evidence="8">
    <location>
        <begin position="11"/>
        <end position="119"/>
    </location>
</feature>
<gene>
    <name evidence="9" type="ORF">HNQ39_001894</name>
</gene>
<dbReference type="PANTHER" id="PTHR43226:SF4">
    <property type="entry name" value="XAA-PRO AMINOPEPTIDASE 3"/>
    <property type="match status" value="1"/>
</dbReference>
<evidence type="ECO:0000256" key="4">
    <source>
        <dbReference type="ARBA" id="ARBA00012574"/>
    </source>
</evidence>
<keyword evidence="9" id="KW-0031">Aminopeptidase</keyword>
<dbReference type="InterPro" id="IPR007865">
    <property type="entry name" value="Aminopep_P_N"/>
</dbReference>
<dbReference type="EC" id="3.4.11.9" evidence="4"/>
<sequence>MKSLYAVSHWFPAEEFATRRARVFEAIGPTACALLQGGGPVRGFEVFRQTNEFFYLCGVELPQAYLLLDGRDQTTALFVPGGSAAETLGLNAVYGLEALEERLAGVTMLYTPFAPPEGRVECRDVLQLYAKTVAKDPWDGEVSRAARFQARLRAVLPRAELRDLSPIVDALRVIKSPHEIELMRYTGKLTGLAVKAAIEATRPGMREYQLGAIADGLYRDGGARREGYCPIIACGANIWDGHYNQNDSLLTDGDLVLMDYAPDVCNYTNDIGRMWPVNGRFEGYQRELYGFIVTYHKALLKRLRPGALPREILAETAEEMRGVWERTTFSKPIYAEAARKALEFRGHLSHPVGMAVHDVGSYFDVPMQVGLVISIDPMLWVPEETLYIRVEDTIVITETGCEVLTAHVPFEIAEVEALMQAQVALA</sequence>
<dbReference type="SUPFAM" id="SSF53092">
    <property type="entry name" value="Creatinase/prolidase N-terminal domain"/>
    <property type="match status" value="1"/>
</dbReference>
<dbReference type="RefSeq" id="WP_184194408.1">
    <property type="nucleotide sequence ID" value="NZ_JACHGW010000002.1"/>
</dbReference>
<organism evidence="9 10">
    <name type="scientific">Armatimonas rosea</name>
    <dbReference type="NCBI Taxonomy" id="685828"/>
    <lineage>
        <taxon>Bacteria</taxon>
        <taxon>Bacillati</taxon>
        <taxon>Armatimonadota</taxon>
        <taxon>Armatimonadia</taxon>
        <taxon>Armatimonadales</taxon>
        <taxon>Armatimonadaceae</taxon>
        <taxon>Armatimonas</taxon>
    </lineage>
</organism>
<comment type="caution">
    <text evidence="9">The sequence shown here is derived from an EMBL/GenBank/DDBJ whole genome shotgun (WGS) entry which is preliminary data.</text>
</comment>
<keyword evidence="9" id="KW-0645">Protease</keyword>
<dbReference type="Gene3D" id="3.90.230.10">
    <property type="entry name" value="Creatinase/methionine aminopeptidase superfamily"/>
    <property type="match status" value="1"/>
</dbReference>
<evidence type="ECO:0000256" key="5">
    <source>
        <dbReference type="ARBA" id="ARBA00022723"/>
    </source>
</evidence>
<dbReference type="SUPFAM" id="SSF55920">
    <property type="entry name" value="Creatinase/aminopeptidase"/>
    <property type="match status" value="1"/>
</dbReference>
<evidence type="ECO:0000256" key="2">
    <source>
        <dbReference type="ARBA" id="ARBA00001936"/>
    </source>
</evidence>
<dbReference type="AlphaFoldDB" id="A0A7W9W5Z8"/>
<evidence type="ECO:0000256" key="3">
    <source>
        <dbReference type="ARBA" id="ARBA00008766"/>
    </source>
</evidence>
<dbReference type="GO" id="GO:0030145">
    <property type="term" value="F:manganese ion binding"/>
    <property type="evidence" value="ECO:0007669"/>
    <property type="project" value="InterPro"/>
</dbReference>
<dbReference type="EMBL" id="JACHGW010000002">
    <property type="protein sequence ID" value="MBB6050103.1"/>
    <property type="molecule type" value="Genomic_DNA"/>
</dbReference>
<protein>
    <recommendedName>
        <fullName evidence="4">Xaa-Pro aminopeptidase</fullName>
        <ecNumber evidence="4">3.4.11.9</ecNumber>
    </recommendedName>
</protein>
<dbReference type="Gene3D" id="3.40.350.10">
    <property type="entry name" value="Creatinase/prolidase N-terminal domain"/>
    <property type="match status" value="1"/>
</dbReference>
<dbReference type="Pfam" id="PF05195">
    <property type="entry name" value="AMP_N"/>
    <property type="match status" value="1"/>
</dbReference>
<evidence type="ECO:0000313" key="9">
    <source>
        <dbReference type="EMBL" id="MBB6050103.1"/>
    </source>
</evidence>
<dbReference type="GO" id="GO:0070006">
    <property type="term" value="F:metalloaminopeptidase activity"/>
    <property type="evidence" value="ECO:0007669"/>
    <property type="project" value="InterPro"/>
</dbReference>
<keyword evidence="10" id="KW-1185">Reference proteome</keyword>
<keyword evidence="5" id="KW-0479">Metal-binding</keyword>
<comment type="cofactor">
    <cofactor evidence="2">
        <name>Mn(2+)</name>
        <dbReference type="ChEBI" id="CHEBI:29035"/>
    </cofactor>
</comment>
<reference evidence="9 10" key="1">
    <citation type="submission" date="2020-08" db="EMBL/GenBank/DDBJ databases">
        <title>Genomic Encyclopedia of Type Strains, Phase IV (KMG-IV): sequencing the most valuable type-strain genomes for metagenomic binning, comparative biology and taxonomic classification.</title>
        <authorList>
            <person name="Goeker M."/>
        </authorList>
    </citation>
    <scope>NUCLEOTIDE SEQUENCE [LARGE SCALE GENOMIC DNA]</scope>
    <source>
        <strain evidence="9 10">DSM 23562</strain>
    </source>
</reference>
<dbReference type="InterPro" id="IPR000994">
    <property type="entry name" value="Pept_M24"/>
</dbReference>
<accession>A0A7W9W5Z8</accession>
<dbReference type="Proteomes" id="UP000520814">
    <property type="component" value="Unassembled WGS sequence"/>
</dbReference>
<evidence type="ECO:0000256" key="7">
    <source>
        <dbReference type="ARBA" id="ARBA00023211"/>
    </source>
</evidence>
<evidence type="ECO:0000259" key="8">
    <source>
        <dbReference type="SMART" id="SM01011"/>
    </source>
</evidence>
<evidence type="ECO:0000313" key="10">
    <source>
        <dbReference type="Proteomes" id="UP000520814"/>
    </source>
</evidence>
<evidence type="ECO:0000256" key="6">
    <source>
        <dbReference type="ARBA" id="ARBA00022801"/>
    </source>
</evidence>
<keyword evidence="6 9" id="KW-0378">Hydrolase</keyword>
<dbReference type="InterPro" id="IPR052433">
    <property type="entry name" value="X-Pro_dipept-like"/>
</dbReference>
<dbReference type="PANTHER" id="PTHR43226">
    <property type="entry name" value="XAA-PRO AMINOPEPTIDASE 3"/>
    <property type="match status" value="1"/>
</dbReference>
<evidence type="ECO:0000256" key="1">
    <source>
        <dbReference type="ARBA" id="ARBA00001424"/>
    </source>
</evidence>
<name>A0A7W9W5Z8_ARMRO</name>
<comment type="similarity">
    <text evidence="3">Belongs to the peptidase M24B family.</text>
</comment>
<dbReference type="Pfam" id="PF00557">
    <property type="entry name" value="Peptidase_M24"/>
    <property type="match status" value="1"/>
</dbReference>
<dbReference type="GO" id="GO:0006508">
    <property type="term" value="P:proteolysis"/>
    <property type="evidence" value="ECO:0007669"/>
    <property type="project" value="TreeGrafter"/>
</dbReference>